<dbReference type="KEGG" id="fms:M1R53_07310"/>
<keyword evidence="2" id="KW-1185">Reference proteome</keyword>
<dbReference type="GO" id="GO:0008374">
    <property type="term" value="F:O-acyltransferase activity"/>
    <property type="evidence" value="ECO:0007669"/>
    <property type="project" value="InterPro"/>
</dbReference>
<accession>A0A9E7DJD3</accession>
<evidence type="ECO:0000313" key="1">
    <source>
        <dbReference type="EMBL" id="UQK59040.1"/>
    </source>
</evidence>
<dbReference type="EMBL" id="CP096649">
    <property type="protein sequence ID" value="UQK59040.1"/>
    <property type="molecule type" value="Genomic_DNA"/>
</dbReference>
<dbReference type="GO" id="GO:0006629">
    <property type="term" value="P:lipid metabolic process"/>
    <property type="evidence" value="ECO:0007669"/>
    <property type="project" value="InterPro"/>
</dbReference>
<dbReference type="AlphaFoldDB" id="A0A9E7DJD3"/>
<dbReference type="Proteomes" id="UP000831151">
    <property type="component" value="Chromosome"/>
</dbReference>
<sequence length="486" mass="55746">MFDLFKINEILSDKNNNKKKKKNIFASKANNKKNHDKAIRIEKIFKGETNSKANNKKKNHDKKSKIDKIFKIDKISQNNKNIIAKEKTKLPDAKPIIFIPGISGSELFTIDEKYLSDIERKTGMISSGNEKYAKRLWLPQGYDADELNEDLKITNDAYGLQEGDFRGLKVFDRHVGPGAANAVLLNALLIKFPDRPIYQFSYDWRKSNTLTMKKLDAFIKAIRKKGKVDIVAHSMGGLVAAHYIREHGGRVDKFISLCTPYEGAPHAYNQMASGNIFGGIKDVILENLFGIEKEVVQGYDGLVELYPTAKMLCAYPYQKILNKENFEKIISKKYKDYDELLEKLHEAGASEDFEPREIQSRMKSYLGANRFVRFLKKAKNYRRHRSFSEPINLLYRPRTMFIVGEGIDTQVSGYYSVDDANETIIKEMVTKEGDGLVPMFSACMGQRLNQMPEEIREKFQKIKSTHMGMLMDLRAMDAMCKFLSED</sequence>
<evidence type="ECO:0000313" key="2">
    <source>
        <dbReference type="Proteomes" id="UP000831151"/>
    </source>
</evidence>
<protein>
    <recommendedName>
        <fullName evidence="3">Lecithin:cholesterol acyltransferase</fullName>
    </recommendedName>
</protein>
<reference evidence="1" key="1">
    <citation type="submission" date="2022-04" db="EMBL/GenBank/DDBJ databases">
        <title>Complete genome sequences of Ezakiella coagulans and Fenollaria massiliensis.</title>
        <authorList>
            <person name="France M.T."/>
            <person name="Clifford J."/>
            <person name="Narina S."/>
            <person name="Rutt L."/>
            <person name="Ravel J."/>
        </authorList>
    </citation>
    <scope>NUCLEOTIDE SEQUENCE</scope>
    <source>
        <strain evidence="1">C0061C2</strain>
    </source>
</reference>
<dbReference type="InterPro" id="IPR029058">
    <property type="entry name" value="AB_hydrolase_fold"/>
</dbReference>
<dbReference type="RefSeq" id="WP_249242559.1">
    <property type="nucleotide sequence ID" value="NZ_CP096649.1"/>
</dbReference>
<dbReference type="InterPro" id="IPR003386">
    <property type="entry name" value="LACT/PDAT_acylTrfase"/>
</dbReference>
<name>A0A9E7DJD3_9FIRM</name>
<gene>
    <name evidence="1" type="ORF">M1R53_07310</name>
</gene>
<evidence type="ECO:0008006" key="3">
    <source>
        <dbReference type="Google" id="ProtNLM"/>
    </source>
</evidence>
<dbReference type="SUPFAM" id="SSF53474">
    <property type="entry name" value="alpha/beta-Hydrolases"/>
    <property type="match status" value="1"/>
</dbReference>
<dbReference type="PANTHER" id="PTHR11440">
    <property type="entry name" value="LECITHIN-CHOLESTEROL ACYLTRANSFERASE-RELATED"/>
    <property type="match status" value="1"/>
</dbReference>
<dbReference type="Gene3D" id="3.40.50.1820">
    <property type="entry name" value="alpha/beta hydrolase"/>
    <property type="match status" value="1"/>
</dbReference>
<dbReference type="Pfam" id="PF02450">
    <property type="entry name" value="LCAT"/>
    <property type="match status" value="1"/>
</dbReference>
<organism evidence="1 2">
    <name type="scientific">Fenollaria massiliensis</name>
    <dbReference type="NCBI Taxonomy" id="938288"/>
    <lineage>
        <taxon>Bacteria</taxon>
        <taxon>Bacillati</taxon>
        <taxon>Bacillota</taxon>
        <taxon>Clostridia</taxon>
        <taxon>Eubacteriales</taxon>
        <taxon>Fenollaria</taxon>
    </lineage>
</organism>
<proteinExistence type="predicted"/>